<dbReference type="RefSeq" id="WP_028312121.1">
    <property type="nucleotide sequence ID" value="NZ_AXWS01000014.1"/>
</dbReference>
<evidence type="ECO:0000313" key="3">
    <source>
        <dbReference type="RefSeq" id="WP_028312121.1"/>
    </source>
</evidence>
<feature type="transmembrane region" description="Helical" evidence="1">
    <location>
        <begin position="32"/>
        <end position="54"/>
    </location>
</feature>
<name>A0A8B6X6A4_9BURK</name>
<reference evidence="3" key="1">
    <citation type="submission" date="2025-08" db="UniProtKB">
        <authorList>
            <consortium name="RefSeq"/>
        </authorList>
    </citation>
    <scope>IDENTIFICATION</scope>
</reference>
<feature type="transmembrane region" description="Helical" evidence="1">
    <location>
        <begin position="7"/>
        <end position="26"/>
    </location>
</feature>
<keyword evidence="1" id="KW-1133">Transmembrane helix</keyword>
<keyword evidence="2" id="KW-1185">Reference proteome</keyword>
<dbReference type="AlphaFoldDB" id="A0A8B6X6A4"/>
<dbReference type="Proteomes" id="UP000675920">
    <property type="component" value="Unplaced"/>
</dbReference>
<keyword evidence="1" id="KW-0812">Transmembrane</keyword>
<evidence type="ECO:0000256" key="1">
    <source>
        <dbReference type="SAM" id="Phobius"/>
    </source>
</evidence>
<sequence length="67" mass="7128">MLYHVVVFLMIAILAALLCVGGSLLASVGVTWLLAVFVAMALMSFVSDLVVGVLEHAQDRQPRAGRS</sequence>
<protein>
    <submittedName>
        <fullName evidence="3">Uncharacterized protein</fullName>
    </submittedName>
</protein>
<keyword evidence="1" id="KW-0472">Membrane</keyword>
<evidence type="ECO:0000313" key="2">
    <source>
        <dbReference type="Proteomes" id="UP000675920"/>
    </source>
</evidence>
<dbReference type="OrthoDB" id="9880521at2"/>
<organism evidence="2 3">
    <name type="scientific">Derxia gummosa DSM 723</name>
    <dbReference type="NCBI Taxonomy" id="1121388"/>
    <lineage>
        <taxon>Bacteria</taxon>
        <taxon>Pseudomonadati</taxon>
        <taxon>Pseudomonadota</taxon>
        <taxon>Betaproteobacteria</taxon>
        <taxon>Burkholderiales</taxon>
        <taxon>Alcaligenaceae</taxon>
        <taxon>Derxia</taxon>
    </lineage>
</organism>
<proteinExistence type="predicted"/>
<accession>A0A8B6X6A4</accession>